<reference evidence="4" key="1">
    <citation type="submission" date="2021-05" db="UniProtKB">
        <authorList>
            <consortium name="EnsemblPlants"/>
        </authorList>
    </citation>
    <scope>IDENTIFICATION</scope>
    <source>
        <strain evidence="4">cv. B73</strain>
    </source>
</reference>
<comment type="function">
    <text evidence="1">DNA-dependent RNA polymerase catalyzes the transcription of DNA into RNA using the four ribonucleoside triphosphates as substrates. Specific core component of RNA polymerase III which synthesizes small RNAs, such as 5S rRNA and tRNAs.</text>
</comment>
<keyword evidence="1" id="KW-0804">Transcription</keyword>
<comment type="subcellular location">
    <subcellularLocation>
        <location evidence="1">Nucleus</location>
    </subcellularLocation>
</comment>
<organism evidence="4 5">
    <name type="scientific">Zea mays</name>
    <name type="common">Maize</name>
    <dbReference type="NCBI Taxonomy" id="4577"/>
    <lineage>
        <taxon>Eukaryota</taxon>
        <taxon>Viridiplantae</taxon>
        <taxon>Streptophyta</taxon>
        <taxon>Embryophyta</taxon>
        <taxon>Tracheophyta</taxon>
        <taxon>Spermatophyta</taxon>
        <taxon>Magnoliopsida</taxon>
        <taxon>Liliopsida</taxon>
        <taxon>Poales</taxon>
        <taxon>Poaceae</taxon>
        <taxon>PACMAD clade</taxon>
        <taxon>Panicoideae</taxon>
        <taxon>Andropogonodae</taxon>
        <taxon>Andropogoneae</taxon>
        <taxon>Tripsacinae</taxon>
        <taxon>Zea</taxon>
    </lineage>
</organism>
<feature type="domain" description="RNA polymerase III subunit RPC82-related helix-turn-helix" evidence="3">
    <location>
        <begin position="118"/>
        <end position="155"/>
    </location>
</feature>
<dbReference type="InParanoid" id="A0A804RLF8"/>
<feature type="region of interest" description="Disordered" evidence="2">
    <location>
        <begin position="1"/>
        <end position="38"/>
    </location>
</feature>
<name>A0A804RLF8_MAIZE</name>
<dbReference type="InterPro" id="IPR013197">
    <property type="entry name" value="RNA_pol_III_RPC82-rel_HTH"/>
</dbReference>
<dbReference type="InterPro" id="IPR039748">
    <property type="entry name" value="RPC3"/>
</dbReference>
<dbReference type="Gene3D" id="1.10.10.10">
    <property type="entry name" value="Winged helix-like DNA-binding domain superfamily/Winged helix DNA-binding domain"/>
    <property type="match status" value="2"/>
</dbReference>
<evidence type="ECO:0000256" key="2">
    <source>
        <dbReference type="SAM" id="MobiDB-lite"/>
    </source>
</evidence>
<dbReference type="PANTHER" id="PTHR12949:SF0">
    <property type="entry name" value="DNA-DIRECTED RNA POLYMERASE III SUBUNIT RPC3"/>
    <property type="match status" value="1"/>
</dbReference>
<dbReference type="Pfam" id="PF08221">
    <property type="entry name" value="HTH_9"/>
    <property type="match status" value="1"/>
</dbReference>
<dbReference type="PANTHER" id="PTHR12949">
    <property type="entry name" value="RNA POLYMERASE III DNA DIRECTED -RELATED"/>
    <property type="match status" value="1"/>
</dbReference>
<dbReference type="Proteomes" id="UP000007305">
    <property type="component" value="Unassembled WGS sequence"/>
</dbReference>
<proteinExistence type="inferred from homology"/>
<dbReference type="AlphaFoldDB" id="A0A804RLF8"/>
<dbReference type="EnsemblPlants" id="Zm00001eb440850_T001">
    <property type="protein sequence ID" value="Zm00001eb440850_P001"/>
    <property type="gene ID" value="Zm00001eb440850"/>
</dbReference>
<protein>
    <recommendedName>
        <fullName evidence="1">DNA-directed RNA polymerase III subunit RPC3</fullName>
        <shortName evidence="1">RNA polymerase III subunit C3</shortName>
    </recommendedName>
</protein>
<evidence type="ECO:0000259" key="3">
    <source>
        <dbReference type="Pfam" id="PF08221"/>
    </source>
</evidence>
<dbReference type="FunFam" id="1.10.10.10:FF:000515">
    <property type="entry name" value="DNA-directed RNA polymerase III subunit rpc3"/>
    <property type="match status" value="1"/>
</dbReference>
<sequence>RAHPGQRSPDPAHSWTVGGRADDNARAPLPPPPRRRRRRRARLCRAPYRLLQHAPLVGINFPSHLSTVARRYLAPEPSASLVAAGAPPWCRSTASSSQLTSSPTISVLSYPKCVAAFCANGALSLQDIVRRLELSPGQVKNSLLILIQHNCVQAYTSPRGAGDRTVTLYLAIFDNVLHRLRFSKFLSVVRVDIPESEVLLEGLLQNGRLTFEQLVERTIFKVSEDSPLPTREEVRMNFNKLVYAHYVERCPKPEPFFDPLAVEQPTSTRKRAPKTVEAVLSLEQKVVLYCSSI</sequence>
<evidence type="ECO:0000313" key="4">
    <source>
        <dbReference type="EnsemblPlants" id="Zm00001eb440850_P001"/>
    </source>
</evidence>
<dbReference type="GO" id="GO:0005666">
    <property type="term" value="C:RNA polymerase III complex"/>
    <property type="evidence" value="ECO:0007669"/>
    <property type="project" value="UniProtKB-UniRule"/>
</dbReference>
<keyword evidence="5" id="KW-1185">Reference proteome</keyword>
<dbReference type="InterPro" id="IPR036388">
    <property type="entry name" value="WH-like_DNA-bd_sf"/>
</dbReference>
<comment type="subunit">
    <text evidence="1">Component of the RNA polymerase III (Pol III) complex consisting of 17 subunits.</text>
</comment>
<accession>A0A804RLF8</accession>
<keyword evidence="1" id="KW-0539">Nucleus</keyword>
<keyword evidence="1" id="KW-0240">DNA-directed RNA polymerase</keyword>
<dbReference type="Gramene" id="Zm00001eb440850_T001">
    <property type="protein sequence ID" value="Zm00001eb440850_P001"/>
    <property type="gene ID" value="Zm00001eb440850"/>
</dbReference>
<comment type="similarity">
    <text evidence="1">Belongs to the eukaryotic RPC3/POLR3C RNA polymerase subunit family.</text>
</comment>
<dbReference type="GO" id="GO:0003697">
    <property type="term" value="F:single-stranded DNA binding"/>
    <property type="evidence" value="ECO:0007669"/>
    <property type="project" value="UniProtKB-UniRule"/>
</dbReference>
<evidence type="ECO:0000313" key="5">
    <source>
        <dbReference type="Proteomes" id="UP000007305"/>
    </source>
</evidence>
<evidence type="ECO:0000256" key="1">
    <source>
        <dbReference type="RuleBase" id="RU367076"/>
    </source>
</evidence>